<evidence type="ECO:0000313" key="10">
    <source>
        <dbReference type="Proteomes" id="UP001556367"/>
    </source>
</evidence>
<evidence type="ECO:0000256" key="3">
    <source>
        <dbReference type="ARBA" id="ARBA00005985"/>
    </source>
</evidence>
<evidence type="ECO:0000256" key="1">
    <source>
        <dbReference type="ARBA" id="ARBA00001946"/>
    </source>
</evidence>
<dbReference type="Gene3D" id="1.20.120.1780">
    <property type="entry name" value="UbiA prenyltransferase"/>
    <property type="match status" value="1"/>
</dbReference>
<dbReference type="InterPro" id="IPR030470">
    <property type="entry name" value="UbiA_prenylTrfase_CS"/>
</dbReference>
<dbReference type="InterPro" id="IPR039653">
    <property type="entry name" value="Prenyltransferase"/>
</dbReference>
<comment type="subcellular location">
    <subcellularLocation>
        <location evidence="2">Membrane</location>
        <topology evidence="2">Multi-pass membrane protein</topology>
    </subcellularLocation>
</comment>
<accession>A0ABR3JBN2</accession>
<name>A0ABR3JBN2_9AGAR</name>
<dbReference type="Proteomes" id="UP001556367">
    <property type="component" value="Unassembled WGS sequence"/>
</dbReference>
<dbReference type="PANTHER" id="PTHR11048">
    <property type="entry name" value="PRENYLTRANSFERASES"/>
    <property type="match status" value="1"/>
</dbReference>
<evidence type="ECO:0000256" key="2">
    <source>
        <dbReference type="ARBA" id="ARBA00004141"/>
    </source>
</evidence>
<evidence type="ECO:0000256" key="6">
    <source>
        <dbReference type="ARBA" id="ARBA00022989"/>
    </source>
</evidence>
<feature type="transmembrane region" description="Helical" evidence="8">
    <location>
        <begin position="38"/>
        <end position="59"/>
    </location>
</feature>
<proteinExistence type="inferred from homology"/>
<keyword evidence="5 8" id="KW-0812">Transmembrane</keyword>
<comment type="caution">
    <text evidence="9">The sequence shown here is derived from an EMBL/GenBank/DDBJ whole genome shotgun (WGS) entry which is preliminary data.</text>
</comment>
<feature type="transmembrane region" description="Helical" evidence="8">
    <location>
        <begin position="163"/>
        <end position="181"/>
    </location>
</feature>
<protein>
    <submittedName>
        <fullName evidence="9">Uncharacterized protein</fullName>
    </submittedName>
</protein>
<keyword evidence="7 8" id="KW-0472">Membrane</keyword>
<dbReference type="EMBL" id="JASNQZ010000010">
    <property type="protein sequence ID" value="KAL0952691.1"/>
    <property type="molecule type" value="Genomic_DNA"/>
</dbReference>
<dbReference type="InterPro" id="IPR000537">
    <property type="entry name" value="UbiA_prenyltransferase"/>
</dbReference>
<comment type="similarity">
    <text evidence="3">Belongs to the UbiA prenyltransferase family.</text>
</comment>
<dbReference type="Pfam" id="PF01040">
    <property type="entry name" value="UbiA"/>
    <property type="match status" value="1"/>
</dbReference>
<keyword evidence="4" id="KW-0808">Transferase</keyword>
<evidence type="ECO:0000313" key="9">
    <source>
        <dbReference type="EMBL" id="KAL0952691.1"/>
    </source>
</evidence>
<evidence type="ECO:0000256" key="5">
    <source>
        <dbReference type="ARBA" id="ARBA00022692"/>
    </source>
</evidence>
<dbReference type="PANTHER" id="PTHR11048:SF28">
    <property type="entry name" value="4-HYDROXYBENZOATE POLYPRENYLTRANSFERASE, MITOCHONDRIAL"/>
    <property type="match status" value="1"/>
</dbReference>
<dbReference type="PROSITE" id="PS00943">
    <property type="entry name" value="UBIA"/>
    <property type="match status" value="1"/>
</dbReference>
<dbReference type="InterPro" id="IPR044878">
    <property type="entry name" value="UbiA_sf"/>
</dbReference>
<evidence type="ECO:0000256" key="8">
    <source>
        <dbReference type="SAM" id="Phobius"/>
    </source>
</evidence>
<dbReference type="CDD" id="cd13959">
    <property type="entry name" value="PT_UbiA_COQ2"/>
    <property type="match status" value="1"/>
</dbReference>
<keyword evidence="6 8" id="KW-1133">Transmembrane helix</keyword>
<evidence type="ECO:0000256" key="4">
    <source>
        <dbReference type="ARBA" id="ARBA00022679"/>
    </source>
</evidence>
<evidence type="ECO:0000256" key="7">
    <source>
        <dbReference type="ARBA" id="ARBA00023136"/>
    </source>
</evidence>
<organism evidence="9 10">
    <name type="scientific">Hohenbuehelia grisea</name>
    <dbReference type="NCBI Taxonomy" id="104357"/>
    <lineage>
        <taxon>Eukaryota</taxon>
        <taxon>Fungi</taxon>
        <taxon>Dikarya</taxon>
        <taxon>Basidiomycota</taxon>
        <taxon>Agaricomycotina</taxon>
        <taxon>Agaricomycetes</taxon>
        <taxon>Agaricomycetidae</taxon>
        <taxon>Agaricales</taxon>
        <taxon>Pleurotineae</taxon>
        <taxon>Pleurotaceae</taxon>
        <taxon>Hohenbuehelia</taxon>
    </lineage>
</organism>
<comment type="cofactor">
    <cofactor evidence="1">
        <name>Mg(2+)</name>
        <dbReference type="ChEBI" id="CHEBI:18420"/>
    </cofactor>
</comment>
<keyword evidence="10" id="KW-1185">Reference proteome</keyword>
<gene>
    <name evidence="9" type="ORF">HGRIS_006930</name>
</gene>
<dbReference type="Gene3D" id="1.10.357.140">
    <property type="entry name" value="UbiA prenyltransferase"/>
    <property type="match status" value="1"/>
</dbReference>
<reference evidence="10" key="1">
    <citation type="submission" date="2024-06" db="EMBL/GenBank/DDBJ databases">
        <title>Multi-omics analyses provide insights into the biosynthesis of the anticancer antibiotic pleurotin in Hohenbuehelia grisea.</title>
        <authorList>
            <person name="Weaver J.A."/>
            <person name="Alberti F."/>
        </authorList>
    </citation>
    <scope>NUCLEOTIDE SEQUENCE [LARGE SCALE GENOMIC DNA]</scope>
    <source>
        <strain evidence="10">T-177</strain>
    </source>
</reference>
<sequence>MLIVWPYGAGCIWNDILDRDFDAKVERTKTRPLASGQITVFGALVFLLVHLSILVAMVWDSNEVLWRVSLLGIFPLPGIYPLMKRIMYWPNAWLGVAINIGVPIASAALTGQITKSAQCLLFACWSWTVWYDTIYAAQDKRDDITAGVKSSAILFEPYGLKNVLSIFGLAFVGSLVTAGVLNGHGLPFYLAAVGCGGLHLAIQLYHVDLDSPKSCHQAFESNGYMFGFIIWSGFFLDYILSNGGILA</sequence>
<feature type="transmembrane region" description="Helical" evidence="8">
    <location>
        <begin position="225"/>
        <end position="246"/>
    </location>
</feature>
<feature type="transmembrane region" description="Helical" evidence="8">
    <location>
        <begin position="92"/>
        <end position="113"/>
    </location>
</feature>
<feature type="transmembrane region" description="Helical" evidence="8">
    <location>
        <begin position="65"/>
        <end position="83"/>
    </location>
</feature>
<feature type="transmembrane region" description="Helical" evidence="8">
    <location>
        <begin position="188"/>
        <end position="205"/>
    </location>
</feature>